<dbReference type="EMBL" id="LBNQ01000019">
    <property type="protein sequence ID" value="KKW68463.1"/>
    <property type="molecule type" value="Genomic_DNA"/>
</dbReference>
<dbReference type="GO" id="GO:0016787">
    <property type="term" value="F:hydrolase activity"/>
    <property type="evidence" value="ECO:0007669"/>
    <property type="project" value="UniProtKB-KW"/>
</dbReference>
<keyword evidence="5" id="KW-1185">Reference proteome</keyword>
<dbReference type="InterPro" id="IPR051400">
    <property type="entry name" value="HAD-like_hydrolase"/>
</dbReference>
<dbReference type="SFLD" id="SFLDG01129">
    <property type="entry name" value="C1.5:_HAD__Beta-PGM__Phosphata"/>
    <property type="match status" value="1"/>
</dbReference>
<dbReference type="AlphaFoldDB" id="A0A0U1Q126"/>
<evidence type="ECO:0000256" key="1">
    <source>
        <dbReference type="ARBA" id="ARBA00001946"/>
    </source>
</evidence>
<gene>
    <name evidence="4" type="ORF">AAV94_05030</name>
</gene>
<keyword evidence="3" id="KW-0460">Magnesium</keyword>
<dbReference type="OrthoDB" id="367448at2"/>
<evidence type="ECO:0008006" key="6">
    <source>
        <dbReference type="Google" id="ProtNLM"/>
    </source>
</evidence>
<dbReference type="NCBIfam" id="TIGR01509">
    <property type="entry name" value="HAD-SF-IA-v3"/>
    <property type="match status" value="1"/>
</dbReference>
<dbReference type="InterPro" id="IPR006439">
    <property type="entry name" value="HAD-SF_hydro_IA"/>
</dbReference>
<comment type="caution">
    <text evidence="4">The sequence shown here is derived from an EMBL/GenBank/DDBJ whole genome shotgun (WGS) entry which is preliminary data.</text>
</comment>
<evidence type="ECO:0000256" key="3">
    <source>
        <dbReference type="ARBA" id="ARBA00022842"/>
    </source>
</evidence>
<dbReference type="InterPro" id="IPR036412">
    <property type="entry name" value="HAD-like_sf"/>
</dbReference>
<dbReference type="Pfam" id="PF00702">
    <property type="entry name" value="Hydrolase"/>
    <property type="match status" value="1"/>
</dbReference>
<proteinExistence type="predicted"/>
<dbReference type="Proteomes" id="UP000050580">
    <property type="component" value="Unassembled WGS sequence"/>
</dbReference>
<dbReference type="SFLD" id="SFLDS00003">
    <property type="entry name" value="Haloacid_Dehalogenase"/>
    <property type="match status" value="1"/>
</dbReference>
<evidence type="ECO:0000256" key="2">
    <source>
        <dbReference type="ARBA" id="ARBA00022801"/>
    </source>
</evidence>
<dbReference type="Gene3D" id="1.20.120.1600">
    <property type="match status" value="1"/>
</dbReference>
<organism evidence="4 5">
    <name type="scientific">Lampropedia cohaerens</name>
    <dbReference type="NCBI Taxonomy" id="1610491"/>
    <lineage>
        <taxon>Bacteria</taxon>
        <taxon>Pseudomonadati</taxon>
        <taxon>Pseudomonadota</taxon>
        <taxon>Betaproteobacteria</taxon>
        <taxon>Burkholderiales</taxon>
        <taxon>Comamonadaceae</taxon>
        <taxon>Lampropedia</taxon>
    </lineage>
</organism>
<dbReference type="PATRIC" id="fig|1610491.3.peg.1071"/>
<sequence>MSCSNSPFPEPSHIRAITLDLDDTLWPVWPTIHKAEAHLLAWLQVHAPRAAAHWQQPGVPQALRAAVEAAHPDRLHDLSFLRKQTIAQVLQAAGEDVALAEPAFAEFFAVRQQVEPYPEVEEALRRLAARWPLIALSNGNAQVMQMPVGRYFHSALGAREAGVAKPDARIFAQAARQAGCALQEIMHVGDDPLLDVDGARQAGMHVAWINREGAHWPLVTAVPRQFRELTALADALLGRQD</sequence>
<evidence type="ECO:0000313" key="5">
    <source>
        <dbReference type="Proteomes" id="UP000050580"/>
    </source>
</evidence>
<dbReference type="PANTHER" id="PTHR46470">
    <property type="entry name" value="N-ACYLNEURAMINATE-9-PHOSPHATASE"/>
    <property type="match status" value="1"/>
</dbReference>
<dbReference type="InterPro" id="IPR023214">
    <property type="entry name" value="HAD_sf"/>
</dbReference>
<dbReference type="PRINTS" id="PR00413">
    <property type="entry name" value="HADHALOGNASE"/>
</dbReference>
<keyword evidence="2" id="KW-0378">Hydrolase</keyword>
<comment type="cofactor">
    <cofactor evidence="1">
        <name>Mg(2+)</name>
        <dbReference type="ChEBI" id="CHEBI:18420"/>
    </cofactor>
</comment>
<dbReference type="PANTHER" id="PTHR46470:SF4">
    <property type="entry name" value="5-AMINO-6-(5-PHOSPHO-D-RIBITYLAMINO)URACIL PHOSPHATASE YIGB"/>
    <property type="match status" value="1"/>
</dbReference>
<evidence type="ECO:0000313" key="4">
    <source>
        <dbReference type="EMBL" id="KKW68463.1"/>
    </source>
</evidence>
<dbReference type="Gene3D" id="3.40.50.1000">
    <property type="entry name" value="HAD superfamily/HAD-like"/>
    <property type="match status" value="1"/>
</dbReference>
<accession>A0A0U1Q126</accession>
<dbReference type="NCBIfam" id="TIGR01549">
    <property type="entry name" value="HAD-SF-IA-v1"/>
    <property type="match status" value="1"/>
</dbReference>
<reference evidence="4 5" key="1">
    <citation type="submission" date="2015-05" db="EMBL/GenBank/DDBJ databases">
        <title>Draft genome sequence of Lampropedia sp. CT6, isolated from the microbial mat of a hot water spring, located at Manikaran, India.</title>
        <authorList>
            <person name="Tripathi C."/>
            <person name="Rani P."/>
            <person name="Mahato N.K."/>
            <person name="Lal R."/>
        </authorList>
    </citation>
    <scope>NUCLEOTIDE SEQUENCE [LARGE SCALE GENOMIC DNA]</scope>
    <source>
        <strain evidence="4 5">CT6</strain>
    </source>
</reference>
<protein>
    <recommendedName>
        <fullName evidence="6">HAD family hydrolase</fullName>
    </recommendedName>
</protein>
<dbReference type="GO" id="GO:0009231">
    <property type="term" value="P:riboflavin biosynthetic process"/>
    <property type="evidence" value="ECO:0007669"/>
    <property type="project" value="TreeGrafter"/>
</dbReference>
<dbReference type="RefSeq" id="WP_046741230.1">
    <property type="nucleotide sequence ID" value="NZ_LBNQ01000019.1"/>
</dbReference>
<dbReference type="SUPFAM" id="SSF56784">
    <property type="entry name" value="HAD-like"/>
    <property type="match status" value="1"/>
</dbReference>
<name>A0A0U1Q126_9BURK</name>
<dbReference type="STRING" id="1610491.AAV94_05030"/>